<proteinExistence type="predicted"/>
<dbReference type="InterPro" id="IPR011598">
    <property type="entry name" value="bHLH_dom"/>
</dbReference>
<dbReference type="Proteomes" id="UP001177003">
    <property type="component" value="Chromosome 1"/>
</dbReference>
<dbReference type="AlphaFoldDB" id="A0AA35V4Z2"/>
<keyword evidence="3" id="KW-0805">Transcription regulation</keyword>
<dbReference type="EMBL" id="OX465077">
    <property type="protein sequence ID" value="CAI9266931.1"/>
    <property type="molecule type" value="Genomic_DNA"/>
</dbReference>
<dbReference type="GO" id="GO:0000978">
    <property type="term" value="F:RNA polymerase II cis-regulatory region sequence-specific DNA binding"/>
    <property type="evidence" value="ECO:0007669"/>
    <property type="project" value="TreeGrafter"/>
</dbReference>
<dbReference type="PANTHER" id="PTHR16223:SF171">
    <property type="entry name" value="BASIC HELIX-LOOP-HELIX (BHLH) DNA-BINDING SUPERFAMILY PROTEIN"/>
    <property type="match status" value="1"/>
</dbReference>
<comment type="subunit">
    <text evidence="2">Homodimer.</text>
</comment>
<evidence type="ECO:0000256" key="4">
    <source>
        <dbReference type="ARBA" id="ARBA00023125"/>
    </source>
</evidence>
<dbReference type="FunFam" id="4.10.280.10:FF:000032">
    <property type="entry name" value="Transcription factor bHLH123 family"/>
    <property type="match status" value="1"/>
</dbReference>
<sequence length="420" mass="46975">MESTNFHHQQQQEHHQPLVDSSCYGLAWYQNPILNGTRNSTNSRDVKQHINHSIDLVPPPTLQDLGLPLSTMESFMAHELQHLARIKDELSLSRSYPGLSEMIISSSPTSSIEDLHLHPSPTYMSKNDNQRIRYDNDNNQEIFLKTFSNGCQIKSDHQHMNQIPFSEESVSYSDDTNRCYRGTFSQILPTINISSLNQSSTPPLAISSTAFDINLPALDPFRSPTFDGSFSYQPSSLNVHNLGGLLKDKCLSYGLDQMHQPNHSQVCHSKVLPPFIVETTEAKRSASNYMDAKAIKATPPKKSKLELRPSCAPLKVRKEKLGDRISALQQMVAPFGKTDTASVLMEAIGYIKFLQNQVETLSVPYMKSTQKVTRTSTRGGSIKIGNEEMKRDLRSRGLCLVPLSCLSYVTYGGGNIWATP</sequence>
<dbReference type="InterPro" id="IPR045843">
    <property type="entry name" value="IND-like"/>
</dbReference>
<evidence type="ECO:0000313" key="9">
    <source>
        <dbReference type="Proteomes" id="UP001177003"/>
    </source>
</evidence>
<name>A0AA35V4Z2_LACSI</name>
<keyword evidence="6" id="KW-0539">Nucleus</keyword>
<keyword evidence="9" id="KW-1185">Reference proteome</keyword>
<organism evidence="8 9">
    <name type="scientific">Lactuca saligna</name>
    <name type="common">Willowleaf lettuce</name>
    <dbReference type="NCBI Taxonomy" id="75948"/>
    <lineage>
        <taxon>Eukaryota</taxon>
        <taxon>Viridiplantae</taxon>
        <taxon>Streptophyta</taxon>
        <taxon>Embryophyta</taxon>
        <taxon>Tracheophyta</taxon>
        <taxon>Spermatophyta</taxon>
        <taxon>Magnoliopsida</taxon>
        <taxon>eudicotyledons</taxon>
        <taxon>Gunneridae</taxon>
        <taxon>Pentapetalae</taxon>
        <taxon>asterids</taxon>
        <taxon>campanulids</taxon>
        <taxon>Asterales</taxon>
        <taxon>Asteraceae</taxon>
        <taxon>Cichorioideae</taxon>
        <taxon>Cichorieae</taxon>
        <taxon>Lactucinae</taxon>
        <taxon>Lactuca</taxon>
    </lineage>
</organism>
<accession>A0AA35V4Z2</accession>
<dbReference type="PANTHER" id="PTHR16223">
    <property type="entry name" value="TRANSCRIPTION FACTOR BHLH83-RELATED"/>
    <property type="match status" value="1"/>
</dbReference>
<dbReference type="GO" id="GO:0000981">
    <property type="term" value="F:DNA-binding transcription factor activity, RNA polymerase II-specific"/>
    <property type="evidence" value="ECO:0007669"/>
    <property type="project" value="TreeGrafter"/>
</dbReference>
<dbReference type="InterPro" id="IPR045239">
    <property type="entry name" value="bHLH95_bHLH"/>
</dbReference>
<evidence type="ECO:0000256" key="2">
    <source>
        <dbReference type="ARBA" id="ARBA00011738"/>
    </source>
</evidence>
<evidence type="ECO:0000256" key="3">
    <source>
        <dbReference type="ARBA" id="ARBA00023015"/>
    </source>
</evidence>
<dbReference type="GO" id="GO:0005634">
    <property type="term" value="C:nucleus"/>
    <property type="evidence" value="ECO:0007669"/>
    <property type="project" value="UniProtKB-SubCell"/>
</dbReference>
<evidence type="ECO:0000256" key="1">
    <source>
        <dbReference type="ARBA" id="ARBA00004123"/>
    </source>
</evidence>
<keyword evidence="4" id="KW-0238">DNA-binding</keyword>
<evidence type="ECO:0000256" key="6">
    <source>
        <dbReference type="ARBA" id="ARBA00023242"/>
    </source>
</evidence>
<feature type="domain" description="BHLH" evidence="7">
    <location>
        <begin position="305"/>
        <end position="354"/>
    </location>
</feature>
<dbReference type="InterPro" id="IPR036638">
    <property type="entry name" value="HLH_DNA-bd_sf"/>
</dbReference>
<dbReference type="GO" id="GO:0046983">
    <property type="term" value="F:protein dimerization activity"/>
    <property type="evidence" value="ECO:0007669"/>
    <property type="project" value="InterPro"/>
</dbReference>
<keyword evidence="5" id="KW-0804">Transcription</keyword>
<evidence type="ECO:0000259" key="7">
    <source>
        <dbReference type="PROSITE" id="PS50888"/>
    </source>
</evidence>
<evidence type="ECO:0000313" key="8">
    <source>
        <dbReference type="EMBL" id="CAI9266931.1"/>
    </source>
</evidence>
<dbReference type="Gene3D" id="4.10.280.10">
    <property type="entry name" value="Helix-loop-helix DNA-binding domain"/>
    <property type="match status" value="1"/>
</dbReference>
<dbReference type="SUPFAM" id="SSF47459">
    <property type="entry name" value="HLH, helix-loop-helix DNA-binding domain"/>
    <property type="match status" value="1"/>
</dbReference>
<gene>
    <name evidence="8" type="ORF">LSALG_LOCUS7449</name>
</gene>
<dbReference type="CDD" id="cd11393">
    <property type="entry name" value="bHLH_AtbHLH_like"/>
    <property type="match status" value="1"/>
</dbReference>
<protein>
    <recommendedName>
        <fullName evidence="7">BHLH domain-containing protein</fullName>
    </recommendedName>
</protein>
<evidence type="ECO:0000256" key="5">
    <source>
        <dbReference type="ARBA" id="ARBA00023163"/>
    </source>
</evidence>
<reference evidence="8" key="1">
    <citation type="submission" date="2023-04" db="EMBL/GenBank/DDBJ databases">
        <authorList>
            <person name="Vijverberg K."/>
            <person name="Xiong W."/>
            <person name="Schranz E."/>
        </authorList>
    </citation>
    <scope>NUCLEOTIDE SEQUENCE</scope>
</reference>
<comment type="subcellular location">
    <subcellularLocation>
        <location evidence="1">Nucleus</location>
    </subcellularLocation>
</comment>
<dbReference type="PROSITE" id="PS50888">
    <property type="entry name" value="BHLH"/>
    <property type="match status" value="1"/>
</dbReference>